<dbReference type="STRING" id="1385513.N780_18025"/>
<dbReference type="Proteomes" id="UP000030153">
    <property type="component" value="Unassembled WGS sequence"/>
</dbReference>
<organism evidence="6 7">
    <name type="scientific">Pontibacillus chungwhensis BH030062</name>
    <dbReference type="NCBI Taxonomy" id="1385513"/>
    <lineage>
        <taxon>Bacteria</taxon>
        <taxon>Bacillati</taxon>
        <taxon>Bacillota</taxon>
        <taxon>Bacilli</taxon>
        <taxon>Bacillales</taxon>
        <taxon>Bacillaceae</taxon>
        <taxon>Pontibacillus</taxon>
    </lineage>
</organism>
<dbReference type="SUPFAM" id="SSF52540">
    <property type="entry name" value="P-loop containing nucleoside triphosphate hydrolases"/>
    <property type="match status" value="1"/>
</dbReference>
<evidence type="ECO:0000313" key="6">
    <source>
        <dbReference type="EMBL" id="KGP91549.1"/>
    </source>
</evidence>
<comment type="similarity">
    <text evidence="1">Belongs to the ABC transporter superfamily.</text>
</comment>
<dbReference type="PANTHER" id="PTHR42711">
    <property type="entry name" value="ABC TRANSPORTER ATP-BINDING PROTEIN"/>
    <property type="match status" value="1"/>
</dbReference>
<dbReference type="GO" id="GO:0005524">
    <property type="term" value="F:ATP binding"/>
    <property type="evidence" value="ECO:0007669"/>
    <property type="project" value="UniProtKB-KW"/>
</dbReference>
<dbReference type="AlphaFoldDB" id="A0A0A2UUD4"/>
<proteinExistence type="inferred from homology"/>
<dbReference type="Gene3D" id="3.40.50.300">
    <property type="entry name" value="P-loop containing nucleotide triphosphate hydrolases"/>
    <property type="match status" value="1"/>
</dbReference>
<keyword evidence="2" id="KW-0813">Transport</keyword>
<dbReference type="OrthoDB" id="9804819at2"/>
<sequence>METIIEVDGIRKGYKKRKSKEEFIAVDGISFSVRKGEIVGLLGPNGAGKTTTIKSICGLLVPDQGSIKINGYDSVKERNKALRHISAVLEGNRNVYWRLSVEENLEYFSGNRGMRKKESKERIDQLLELFRLEDKRKEIVNNLSRGMQQKLAIAVALMANTDVILLDEPTLGLDVETSYEVRSLLKHIAEREGKTIIISTHDMAVVQDLCKRTVIINSGKVIADENVQHLLKLFETSAYEIQLKETLTEEQLTKLQHQFPIYNLHDLTLEVSLEHEEAIYQIMNILSLNQTGIETINRTQVNFEQVFRRLVKEEAVS</sequence>
<dbReference type="EMBL" id="AVBG01000005">
    <property type="protein sequence ID" value="KGP91549.1"/>
    <property type="molecule type" value="Genomic_DNA"/>
</dbReference>
<accession>A0A0A2UUD4</accession>
<name>A0A0A2UUD4_9BACI</name>
<evidence type="ECO:0000259" key="5">
    <source>
        <dbReference type="PROSITE" id="PS50893"/>
    </source>
</evidence>
<evidence type="ECO:0000256" key="2">
    <source>
        <dbReference type="ARBA" id="ARBA00022448"/>
    </source>
</evidence>
<protein>
    <submittedName>
        <fullName evidence="6">ABC transporter ATP-binding protein</fullName>
    </submittedName>
</protein>
<dbReference type="eggNOG" id="COG1131">
    <property type="taxonomic scope" value="Bacteria"/>
</dbReference>
<dbReference type="GO" id="GO:0016887">
    <property type="term" value="F:ATP hydrolysis activity"/>
    <property type="evidence" value="ECO:0007669"/>
    <property type="project" value="InterPro"/>
</dbReference>
<comment type="caution">
    <text evidence="6">The sequence shown here is derived from an EMBL/GenBank/DDBJ whole genome shotgun (WGS) entry which is preliminary data.</text>
</comment>
<keyword evidence="3" id="KW-0547">Nucleotide-binding</keyword>
<gene>
    <name evidence="6" type="ORF">N780_18025</name>
</gene>
<dbReference type="Pfam" id="PF00005">
    <property type="entry name" value="ABC_tran"/>
    <property type="match status" value="1"/>
</dbReference>
<dbReference type="PANTHER" id="PTHR42711:SF5">
    <property type="entry name" value="ABC TRANSPORTER ATP-BINDING PROTEIN NATA"/>
    <property type="match status" value="1"/>
</dbReference>
<dbReference type="SMART" id="SM00382">
    <property type="entry name" value="AAA"/>
    <property type="match status" value="1"/>
</dbReference>
<feature type="domain" description="ABC transporter" evidence="5">
    <location>
        <begin position="5"/>
        <end position="243"/>
    </location>
</feature>
<dbReference type="InterPro" id="IPR027417">
    <property type="entry name" value="P-loop_NTPase"/>
</dbReference>
<keyword evidence="7" id="KW-1185">Reference proteome</keyword>
<dbReference type="CDD" id="cd03230">
    <property type="entry name" value="ABC_DR_subfamily_A"/>
    <property type="match status" value="1"/>
</dbReference>
<dbReference type="RefSeq" id="WP_036782280.1">
    <property type="nucleotide sequence ID" value="NZ_AVBG01000005.1"/>
</dbReference>
<keyword evidence="4 6" id="KW-0067">ATP-binding</keyword>
<evidence type="ECO:0000256" key="3">
    <source>
        <dbReference type="ARBA" id="ARBA00022741"/>
    </source>
</evidence>
<evidence type="ECO:0000313" key="7">
    <source>
        <dbReference type="Proteomes" id="UP000030153"/>
    </source>
</evidence>
<dbReference type="InterPro" id="IPR003439">
    <property type="entry name" value="ABC_transporter-like_ATP-bd"/>
</dbReference>
<reference evidence="6 7" key="1">
    <citation type="submission" date="2013-08" db="EMBL/GenBank/DDBJ databases">
        <title>Genome of Pontibacillus chungwhensis.</title>
        <authorList>
            <person name="Wang Q."/>
            <person name="Wang G."/>
        </authorList>
    </citation>
    <scope>NUCLEOTIDE SEQUENCE [LARGE SCALE GENOMIC DNA]</scope>
    <source>
        <strain evidence="6 7">BH030062</strain>
    </source>
</reference>
<evidence type="ECO:0000256" key="4">
    <source>
        <dbReference type="ARBA" id="ARBA00022840"/>
    </source>
</evidence>
<dbReference type="InterPro" id="IPR050763">
    <property type="entry name" value="ABC_transporter_ATP-binding"/>
</dbReference>
<evidence type="ECO:0000256" key="1">
    <source>
        <dbReference type="ARBA" id="ARBA00005417"/>
    </source>
</evidence>
<dbReference type="PROSITE" id="PS50893">
    <property type="entry name" value="ABC_TRANSPORTER_2"/>
    <property type="match status" value="1"/>
</dbReference>
<dbReference type="InterPro" id="IPR003593">
    <property type="entry name" value="AAA+_ATPase"/>
</dbReference>